<proteinExistence type="predicted"/>
<accession>A0ABN5XJ78</accession>
<keyword evidence="1" id="KW-1133">Transmembrane helix</keyword>
<gene>
    <name evidence="2" type="ORF">MchiMG62_19830</name>
</gene>
<keyword evidence="1" id="KW-0472">Membrane</keyword>
<evidence type="ECO:0000313" key="3">
    <source>
        <dbReference type="Proteomes" id="UP000824969"/>
    </source>
</evidence>
<keyword evidence="3" id="KW-1185">Reference proteome</keyword>
<evidence type="ECO:0000313" key="2">
    <source>
        <dbReference type="EMBL" id="BBL68802.1"/>
    </source>
</evidence>
<keyword evidence="1" id="KW-0812">Transmembrane</keyword>
<dbReference type="Proteomes" id="UP000824969">
    <property type="component" value="Chromosome"/>
</dbReference>
<name>A0ABN5XJ78_9EURY</name>
<organism evidence="2 3">
    <name type="scientific">Methanoculleus chikugoensis</name>
    <dbReference type="NCBI Taxonomy" id="118126"/>
    <lineage>
        <taxon>Archaea</taxon>
        <taxon>Methanobacteriati</taxon>
        <taxon>Methanobacteriota</taxon>
        <taxon>Stenosarchaea group</taxon>
        <taxon>Methanomicrobia</taxon>
        <taxon>Methanomicrobiales</taxon>
        <taxon>Methanomicrobiaceae</taxon>
        <taxon>Methanoculleus</taxon>
    </lineage>
</organism>
<sequence length="112" mass="12713">MRNAPPFFLHITVTVRLFFFPLLLFSRRGTRMTEEKTTRELVYETNRDVKWICRMLQRMEAQDEEFEARIRALEGWRAEKVGEERRVSTIGAGAGGVVGGVVAVIVKVLGGG</sequence>
<feature type="transmembrane region" description="Helical" evidence="1">
    <location>
        <begin position="6"/>
        <end position="26"/>
    </location>
</feature>
<reference evidence="2 3" key="1">
    <citation type="submission" date="2019-06" db="EMBL/GenBank/DDBJ databases">
        <title>Complete genome sequence of Methanoculleus chikugoensis strain MG62.</title>
        <authorList>
            <person name="Asakawa S."/>
            <person name="Dianou D."/>
        </authorList>
    </citation>
    <scope>NUCLEOTIDE SEQUENCE [LARGE SCALE GENOMIC DNA]</scope>
    <source>
        <strain evidence="2 3">MG62</strain>
    </source>
</reference>
<evidence type="ECO:0000256" key="1">
    <source>
        <dbReference type="SAM" id="Phobius"/>
    </source>
</evidence>
<protein>
    <submittedName>
        <fullName evidence="2">Uncharacterized protein</fullName>
    </submittedName>
</protein>
<feature type="transmembrane region" description="Helical" evidence="1">
    <location>
        <begin position="87"/>
        <end position="109"/>
    </location>
</feature>
<dbReference type="EMBL" id="AP019781">
    <property type="protein sequence ID" value="BBL68802.1"/>
    <property type="molecule type" value="Genomic_DNA"/>
</dbReference>